<reference evidence="1" key="1">
    <citation type="submission" date="2020-03" db="EMBL/GenBank/DDBJ databases">
        <title>Castanea mollissima Vanexum genome sequencing.</title>
        <authorList>
            <person name="Staton M."/>
        </authorList>
    </citation>
    <scope>NUCLEOTIDE SEQUENCE</scope>
    <source>
        <tissue evidence="1">Leaf</tissue>
    </source>
</reference>
<comment type="caution">
    <text evidence="1">The sequence shown here is derived from an EMBL/GenBank/DDBJ whole genome shotgun (WGS) entry which is preliminary data.</text>
</comment>
<proteinExistence type="predicted"/>
<dbReference type="EMBL" id="JRKL02000067">
    <property type="protein sequence ID" value="KAF3975630.1"/>
    <property type="molecule type" value="Genomic_DNA"/>
</dbReference>
<protein>
    <submittedName>
        <fullName evidence="1">Uncharacterized protein</fullName>
    </submittedName>
</protein>
<evidence type="ECO:0000313" key="1">
    <source>
        <dbReference type="EMBL" id="KAF3975630.1"/>
    </source>
</evidence>
<sequence length="114" mass="11642">MPQHQQHQLLLLGMPHQQHLMPSSCISCCPAAASAAAAAAQQDAAAAAGHDPSAAAAATSGQLSINEACDRGSWQNGSDVGTINNRGGVSNAGVVGRWFESDPLCQRVLAIARL</sequence>
<dbReference type="AlphaFoldDB" id="A0A8J4RS48"/>
<keyword evidence="2" id="KW-1185">Reference proteome</keyword>
<name>A0A8J4RS48_9ROSI</name>
<organism evidence="1 2">
    <name type="scientific">Castanea mollissima</name>
    <name type="common">Chinese chestnut</name>
    <dbReference type="NCBI Taxonomy" id="60419"/>
    <lineage>
        <taxon>Eukaryota</taxon>
        <taxon>Viridiplantae</taxon>
        <taxon>Streptophyta</taxon>
        <taxon>Embryophyta</taxon>
        <taxon>Tracheophyta</taxon>
        <taxon>Spermatophyta</taxon>
        <taxon>Magnoliopsida</taxon>
        <taxon>eudicotyledons</taxon>
        <taxon>Gunneridae</taxon>
        <taxon>Pentapetalae</taxon>
        <taxon>rosids</taxon>
        <taxon>fabids</taxon>
        <taxon>Fagales</taxon>
        <taxon>Fagaceae</taxon>
        <taxon>Castanea</taxon>
    </lineage>
</organism>
<evidence type="ECO:0000313" key="2">
    <source>
        <dbReference type="Proteomes" id="UP000737018"/>
    </source>
</evidence>
<dbReference type="Proteomes" id="UP000737018">
    <property type="component" value="Unassembled WGS sequence"/>
</dbReference>
<gene>
    <name evidence="1" type="ORF">CMV_001137</name>
</gene>
<accession>A0A8J4RS48</accession>